<gene>
    <name evidence="1" type="ORF">KY290_002152</name>
</gene>
<dbReference type="Proteomes" id="UP000826656">
    <property type="component" value="Unassembled WGS sequence"/>
</dbReference>
<evidence type="ECO:0000313" key="1">
    <source>
        <dbReference type="EMBL" id="KAH0782554.1"/>
    </source>
</evidence>
<accession>A0ABQ7WP95</accession>
<dbReference type="EMBL" id="JAIVGD010000001">
    <property type="protein sequence ID" value="KAH0782554.1"/>
    <property type="molecule type" value="Genomic_DNA"/>
</dbReference>
<comment type="caution">
    <text evidence="1">The sequence shown here is derived from an EMBL/GenBank/DDBJ whole genome shotgun (WGS) entry which is preliminary data.</text>
</comment>
<evidence type="ECO:0000313" key="2">
    <source>
        <dbReference type="Proteomes" id="UP000826656"/>
    </source>
</evidence>
<protein>
    <submittedName>
        <fullName evidence="1">Uncharacterized protein</fullName>
    </submittedName>
</protein>
<name>A0ABQ7WP95_SOLTU</name>
<reference evidence="1 2" key="1">
    <citation type="journal article" date="2021" name="bioRxiv">
        <title>Chromosome-scale and haplotype-resolved genome assembly of a tetraploid potato cultivar.</title>
        <authorList>
            <person name="Sun H."/>
            <person name="Jiao W.-B."/>
            <person name="Krause K."/>
            <person name="Campoy J.A."/>
            <person name="Goel M."/>
            <person name="Folz-Donahue K."/>
            <person name="Kukat C."/>
            <person name="Huettel B."/>
            <person name="Schneeberger K."/>
        </authorList>
    </citation>
    <scope>NUCLEOTIDE SEQUENCE [LARGE SCALE GENOMIC DNA]</scope>
    <source>
        <strain evidence="1">SolTubOtavaFocal</strain>
        <tissue evidence="1">Leaves</tissue>
    </source>
</reference>
<keyword evidence="2" id="KW-1185">Reference proteome</keyword>
<organism evidence="1 2">
    <name type="scientific">Solanum tuberosum</name>
    <name type="common">Potato</name>
    <dbReference type="NCBI Taxonomy" id="4113"/>
    <lineage>
        <taxon>Eukaryota</taxon>
        <taxon>Viridiplantae</taxon>
        <taxon>Streptophyta</taxon>
        <taxon>Embryophyta</taxon>
        <taxon>Tracheophyta</taxon>
        <taxon>Spermatophyta</taxon>
        <taxon>Magnoliopsida</taxon>
        <taxon>eudicotyledons</taxon>
        <taxon>Gunneridae</taxon>
        <taxon>Pentapetalae</taxon>
        <taxon>asterids</taxon>
        <taxon>lamiids</taxon>
        <taxon>Solanales</taxon>
        <taxon>Solanaceae</taxon>
        <taxon>Solanoideae</taxon>
        <taxon>Solaneae</taxon>
        <taxon>Solanum</taxon>
    </lineage>
</organism>
<proteinExistence type="predicted"/>
<sequence>MVVSALSLITVVTGPPILHQVYAILHQRRLSVNRESNLLAASDRLSILGLKIPYVRRGLSD</sequence>